<dbReference type="GO" id="GO:0006281">
    <property type="term" value="P:DNA repair"/>
    <property type="evidence" value="ECO:0007669"/>
    <property type="project" value="InterPro"/>
</dbReference>
<keyword evidence="2" id="KW-0479">Metal-binding</keyword>
<dbReference type="PROSITE" id="PS51785">
    <property type="entry name" value="EXOI_C"/>
    <property type="match status" value="1"/>
</dbReference>
<dbReference type="InterPro" id="IPR012337">
    <property type="entry name" value="RNaseH-like_sf"/>
</dbReference>
<dbReference type="InterPro" id="IPR058561">
    <property type="entry name" value="Exonuc_1_C"/>
</dbReference>
<dbReference type="InterPro" id="IPR038649">
    <property type="entry name" value="EXOI_SH3_sf"/>
</dbReference>
<comment type="cofactor">
    <cofactor evidence="1">
        <name>Mg(2+)</name>
        <dbReference type="ChEBI" id="CHEBI:18420"/>
    </cofactor>
</comment>
<dbReference type="Gene3D" id="1.10.287.1240">
    <property type="match status" value="1"/>
</dbReference>
<keyword evidence="7" id="KW-0540">Nuclease</keyword>
<dbReference type="GO" id="GO:0008310">
    <property type="term" value="F:single-stranded DNA 3'-5' DNA exonuclease activity"/>
    <property type="evidence" value="ECO:0007669"/>
    <property type="project" value="InterPro"/>
</dbReference>
<protein>
    <submittedName>
        <fullName evidence="7">Exonuclease I</fullName>
    </submittedName>
</protein>
<keyword evidence="3" id="KW-0378">Hydrolase</keyword>
<dbReference type="AlphaFoldDB" id="T1B7T8"/>
<organism evidence="7">
    <name type="scientific">mine drainage metagenome</name>
    <dbReference type="NCBI Taxonomy" id="410659"/>
    <lineage>
        <taxon>unclassified sequences</taxon>
        <taxon>metagenomes</taxon>
        <taxon>ecological metagenomes</taxon>
    </lineage>
</organism>
<feature type="non-terminal residue" evidence="7">
    <location>
        <position position="1"/>
    </location>
</feature>
<evidence type="ECO:0000256" key="4">
    <source>
        <dbReference type="ARBA" id="ARBA00022842"/>
    </source>
</evidence>
<keyword evidence="4" id="KW-0460">Magnesium</keyword>
<dbReference type="EMBL" id="AUZX01006275">
    <property type="protein sequence ID" value="EQD64533.1"/>
    <property type="molecule type" value="Genomic_DNA"/>
</dbReference>
<reference evidence="7" key="2">
    <citation type="journal article" date="2014" name="ISME J.">
        <title>Microbial stratification in low pH oxic and suboxic macroscopic growths along an acid mine drainage.</title>
        <authorList>
            <person name="Mendez-Garcia C."/>
            <person name="Mesa V."/>
            <person name="Sprenger R.R."/>
            <person name="Richter M."/>
            <person name="Diez M.S."/>
            <person name="Solano J."/>
            <person name="Bargiela R."/>
            <person name="Golyshina O.V."/>
            <person name="Manteca A."/>
            <person name="Ramos J.L."/>
            <person name="Gallego J.R."/>
            <person name="Llorente I."/>
            <person name="Martins Dos Santos V.A."/>
            <person name="Jensen O.N."/>
            <person name="Pelaez A.I."/>
            <person name="Sanchez J."/>
            <person name="Ferrer M."/>
        </authorList>
    </citation>
    <scope>NUCLEOTIDE SEQUENCE</scope>
</reference>
<keyword evidence="7" id="KW-0269">Exonuclease</keyword>
<dbReference type="Gene3D" id="1.20.1280.70">
    <property type="entry name" value="Exonuclease ExoI, domain 3"/>
    <property type="match status" value="1"/>
</dbReference>
<reference evidence="7" key="1">
    <citation type="submission" date="2013-08" db="EMBL/GenBank/DDBJ databases">
        <authorList>
            <person name="Mendez C."/>
            <person name="Richter M."/>
            <person name="Ferrer M."/>
            <person name="Sanchez J."/>
        </authorList>
    </citation>
    <scope>NUCLEOTIDE SEQUENCE</scope>
</reference>
<dbReference type="InterPro" id="IPR034747">
    <property type="entry name" value="EXOI_SH3"/>
</dbReference>
<evidence type="ECO:0000256" key="3">
    <source>
        <dbReference type="ARBA" id="ARBA00022801"/>
    </source>
</evidence>
<evidence type="ECO:0000259" key="6">
    <source>
        <dbReference type="PROSITE" id="PS51785"/>
    </source>
</evidence>
<sequence length="198" mass="22023">ARVPLKTVSINRAFPALATLETLKGVDQARIGLDLDVCLAHAVALRACAGLAERVRALYARETHAETVDPELALYRGFLPDADKPLLAAVRSAPPSALAEYSTRFRDARYRTLLQRYRARHYAQTLNDEESRTWRDFRRQRLMQPGALGTLGLDDYFALIAQRRAEPARSGADLALLDQLEAWGLALTAEIALEHDDA</sequence>
<proteinExistence type="predicted"/>
<dbReference type="InterPro" id="IPR013620">
    <property type="entry name" value="Exonuc_1_SH3"/>
</dbReference>
<evidence type="ECO:0000256" key="1">
    <source>
        <dbReference type="ARBA" id="ARBA00001946"/>
    </source>
</evidence>
<dbReference type="Pfam" id="PF08411">
    <property type="entry name" value="ExoI_SH3"/>
    <property type="match status" value="1"/>
</dbReference>
<dbReference type="SUPFAM" id="SSF53098">
    <property type="entry name" value="Ribonuclease H-like"/>
    <property type="match status" value="1"/>
</dbReference>
<evidence type="ECO:0000313" key="7">
    <source>
        <dbReference type="EMBL" id="EQD64533.1"/>
    </source>
</evidence>
<feature type="domain" description="ExoI SH3-like" evidence="5">
    <location>
        <begin position="1"/>
        <end position="63"/>
    </location>
</feature>
<dbReference type="Pfam" id="PF26016">
    <property type="entry name" value="ExoI_C"/>
    <property type="match status" value="1"/>
</dbReference>
<feature type="domain" description="ExoI C-terminal" evidence="6">
    <location>
        <begin position="66"/>
        <end position="188"/>
    </location>
</feature>
<gene>
    <name evidence="7" type="ORF">B1A_08811</name>
</gene>
<dbReference type="PROSITE" id="PS51784">
    <property type="entry name" value="EXOI_SH3"/>
    <property type="match status" value="1"/>
</dbReference>
<name>T1B7T8_9ZZZZ</name>
<evidence type="ECO:0000259" key="5">
    <source>
        <dbReference type="PROSITE" id="PS51784"/>
    </source>
</evidence>
<dbReference type="GO" id="GO:0046872">
    <property type="term" value="F:metal ion binding"/>
    <property type="evidence" value="ECO:0007669"/>
    <property type="project" value="UniProtKB-KW"/>
</dbReference>
<comment type="caution">
    <text evidence="7">The sequence shown here is derived from an EMBL/GenBank/DDBJ whole genome shotgun (WGS) entry which is preliminary data.</text>
</comment>
<dbReference type="Gene3D" id="3.30.1520.20">
    <property type="entry name" value="Exonuclease ExoI, domain 2"/>
    <property type="match status" value="1"/>
</dbReference>
<evidence type="ECO:0000256" key="2">
    <source>
        <dbReference type="ARBA" id="ARBA00022723"/>
    </source>
</evidence>
<accession>T1B7T8</accession>